<evidence type="ECO:0000313" key="11">
    <source>
        <dbReference type="Proteomes" id="UP000245379"/>
    </source>
</evidence>
<evidence type="ECO:0000256" key="4">
    <source>
        <dbReference type="ARBA" id="ARBA00022679"/>
    </source>
</evidence>
<keyword evidence="9" id="KW-0963">Cytoplasm</keyword>
<evidence type="ECO:0000256" key="1">
    <source>
        <dbReference type="ARBA" id="ARBA00001933"/>
    </source>
</evidence>
<keyword evidence="3 9" id="KW-0032">Aminotransferase</keyword>
<dbReference type="InterPro" id="IPR015422">
    <property type="entry name" value="PyrdxlP-dep_Trfase_small"/>
</dbReference>
<dbReference type="Gene3D" id="3.90.1150.10">
    <property type="entry name" value="Aspartate Aminotransferase, domain 1"/>
    <property type="match status" value="1"/>
</dbReference>
<feature type="binding site" evidence="9">
    <location>
        <position position="274"/>
    </location>
    <ligand>
        <name>substrate</name>
    </ligand>
</feature>
<gene>
    <name evidence="9 10" type="primary">bioA</name>
    <name evidence="10" type="ORF">DHW03_04810</name>
</gene>
<comment type="cofactor">
    <cofactor evidence="1 9">
        <name>pyridoxal 5'-phosphate</name>
        <dbReference type="ChEBI" id="CHEBI:597326"/>
    </cofactor>
</comment>
<feature type="binding site" evidence="9">
    <location>
        <position position="308"/>
    </location>
    <ligand>
        <name>substrate</name>
    </ligand>
</feature>
<dbReference type="GO" id="GO:0009102">
    <property type="term" value="P:biotin biosynthetic process"/>
    <property type="evidence" value="ECO:0007669"/>
    <property type="project" value="UniProtKB-UniRule"/>
</dbReference>
<dbReference type="HAMAP" id="MF_00834">
    <property type="entry name" value="BioA"/>
    <property type="match status" value="1"/>
</dbReference>
<feature type="binding site" evidence="9">
    <location>
        <position position="399"/>
    </location>
    <ligand>
        <name>substrate</name>
    </ligand>
</feature>
<evidence type="ECO:0000256" key="8">
    <source>
        <dbReference type="ARBA" id="ARBA00048449"/>
    </source>
</evidence>
<comment type="function">
    <text evidence="9">Catalyzes the transfer of the alpha-amino group from S-adenosyl-L-methionine (SAM) to 7-keto-8-aminopelargonic acid (KAPA) to form 7,8-diaminopelargonic acid (DAPA). It is the only aminotransferase known to utilize SAM as an amino donor.</text>
</comment>
<evidence type="ECO:0000313" key="10">
    <source>
        <dbReference type="EMBL" id="PWS29150.1"/>
    </source>
</evidence>
<keyword evidence="6 9" id="KW-0093">Biotin biosynthesis</keyword>
<keyword evidence="5 9" id="KW-0949">S-adenosyl-L-methionine</keyword>
<dbReference type="RefSeq" id="WP_109924579.1">
    <property type="nucleotide sequence ID" value="NZ_QGNZ01000001.1"/>
</dbReference>
<dbReference type="GO" id="GO:0004015">
    <property type="term" value="F:adenosylmethionine-8-amino-7-oxononanoate transaminase activity"/>
    <property type="evidence" value="ECO:0007669"/>
    <property type="project" value="UniProtKB-UniRule"/>
</dbReference>
<feature type="binding site" evidence="9">
    <location>
        <begin position="309"/>
        <end position="310"/>
    </location>
    <ligand>
        <name>pyridoxal 5'-phosphate</name>
        <dbReference type="ChEBI" id="CHEBI:597326"/>
    </ligand>
</feature>
<comment type="catalytic activity">
    <reaction evidence="8 9">
        <text>(8S)-8-amino-7-oxononanoate + S-adenosyl-L-methionine = S-adenosyl-4-methylsulfanyl-2-oxobutanoate + (7R,8S)-7,8-diammoniononanoate</text>
        <dbReference type="Rhea" id="RHEA:16861"/>
        <dbReference type="ChEBI" id="CHEBI:16490"/>
        <dbReference type="ChEBI" id="CHEBI:59789"/>
        <dbReference type="ChEBI" id="CHEBI:149468"/>
        <dbReference type="ChEBI" id="CHEBI:149469"/>
        <dbReference type="EC" id="2.6.1.62"/>
    </reaction>
</comment>
<protein>
    <recommendedName>
        <fullName evidence="9">Adenosylmethionine-8-amino-7-oxononanoate aminotransferase</fullName>
        <ecNumber evidence="9">2.6.1.62</ecNumber>
    </recommendedName>
    <alternativeName>
        <fullName evidence="9">7,8-diamino-pelargonic acid aminotransferase</fullName>
        <shortName evidence="9">DAPA AT</shortName>
        <shortName evidence="9">DAPA aminotransferase</shortName>
    </alternativeName>
    <alternativeName>
        <fullName evidence="9">7,8-diaminononanoate synthase</fullName>
        <shortName evidence="9">DANS</shortName>
    </alternativeName>
    <alternativeName>
        <fullName evidence="9">Diaminopelargonic acid synthase</fullName>
    </alternativeName>
</protein>
<evidence type="ECO:0000256" key="6">
    <source>
        <dbReference type="ARBA" id="ARBA00022756"/>
    </source>
</evidence>
<dbReference type="Proteomes" id="UP000245379">
    <property type="component" value="Unassembled WGS sequence"/>
</dbReference>
<dbReference type="PANTHER" id="PTHR42684">
    <property type="entry name" value="ADENOSYLMETHIONINE-8-AMINO-7-OXONONANOATE AMINOTRANSFERASE"/>
    <property type="match status" value="1"/>
</dbReference>
<dbReference type="InterPro" id="IPR005814">
    <property type="entry name" value="Aminotrans_3"/>
</dbReference>
<dbReference type="NCBIfam" id="NF004624">
    <property type="entry name" value="PRK05964.1"/>
    <property type="match status" value="1"/>
</dbReference>
<comment type="similarity">
    <text evidence="9">Belongs to the class-III pyridoxal-phosphate-dependent aminotransferase family. BioA subfamily.</text>
</comment>
<dbReference type="Gene3D" id="3.40.640.10">
    <property type="entry name" value="Type I PLP-dependent aspartate aminotransferase-like (Major domain)"/>
    <property type="match status" value="1"/>
</dbReference>
<feature type="binding site" evidence="9">
    <location>
        <position position="61"/>
    </location>
    <ligand>
        <name>substrate</name>
    </ligand>
</feature>
<accession>A0A317EQI3</accession>
<sequence>MSDSLQPENAQLNLTERDQKVIWHPYTQMKNALPHIPIVRGEGVYVFDEHGKRYIDAVSSWWVNIHGHTHPHIAKKVAEQLTVLEHVIFAGFTHEPAVLLAERLLPLLPGQQDKVFYTDNGSTAVEVALKMCLQYWDNKQQPKNKILAFKNAYHGDTFGAMSVSGRSIFTDAFNSLLFDVAFIDLPNADNIETLKAQIANLKAEVACFIFEPLILGSGGMLMYEAQYLDELVATCKQNNILTIADEVMTGFGRTGTYFACEKLTHKPDIFCLSKGLTGGTMPLGVTTCTNEIYNAFLSDDKLKTLYHGHSFTANPISCVASLASLDILLESTTLENIKRIEAKHAVFLQEIKNHVKVKAIRQTGTIIAIEWETGNETSYLSNLRNLLYAYFLDKGIILRPLGNIIYILPPYIISNEDLDYVYGAIKSALEEI</sequence>
<organism evidence="10 11">
    <name type="scientific">Pedobacter yonginense</name>
    <dbReference type="NCBI Taxonomy" id="651869"/>
    <lineage>
        <taxon>Bacteria</taxon>
        <taxon>Pseudomonadati</taxon>
        <taxon>Bacteroidota</taxon>
        <taxon>Sphingobacteriia</taxon>
        <taxon>Sphingobacteriales</taxon>
        <taxon>Sphingobacteriaceae</taxon>
        <taxon>Pedobacter</taxon>
    </lineage>
</organism>
<feature type="site" description="Participates in the substrate recognition with KAPA and in a stacking interaction with the adenine ring of SAM" evidence="9">
    <location>
        <position position="26"/>
    </location>
</feature>
<keyword evidence="11" id="KW-1185">Reference proteome</keyword>
<proteinExistence type="inferred from homology"/>
<comment type="subcellular location">
    <subcellularLocation>
        <location evidence="9">Cytoplasm</location>
    </subcellularLocation>
</comment>
<dbReference type="SUPFAM" id="SSF53383">
    <property type="entry name" value="PLP-dependent transferases"/>
    <property type="match status" value="1"/>
</dbReference>
<reference evidence="10 11" key="1">
    <citation type="submission" date="2018-05" db="EMBL/GenBank/DDBJ databases">
        <title>Pedobacter paludis sp. nov., isolated from wetland soil.</title>
        <authorList>
            <person name="Zhang Y."/>
            <person name="Wang G."/>
        </authorList>
    </citation>
    <scope>NUCLEOTIDE SEQUENCE [LARGE SCALE GENOMIC DNA]</scope>
    <source>
        <strain evidence="10 11">KCTC22721</strain>
    </source>
</reference>
<dbReference type="PIRSF" id="PIRSF000521">
    <property type="entry name" value="Transaminase_4ab_Lys_Orn"/>
    <property type="match status" value="1"/>
</dbReference>
<feature type="modified residue" description="N6-(pyridoxal phosphate)lysine" evidence="9">
    <location>
        <position position="274"/>
    </location>
</feature>
<feature type="binding site" evidence="9">
    <location>
        <begin position="121"/>
        <end position="122"/>
    </location>
    <ligand>
        <name>pyridoxal 5'-phosphate</name>
        <dbReference type="ChEBI" id="CHEBI:597326"/>
    </ligand>
</feature>
<dbReference type="InterPro" id="IPR005815">
    <property type="entry name" value="BioA"/>
</dbReference>
<dbReference type="AlphaFoldDB" id="A0A317EQI3"/>
<comment type="pathway">
    <text evidence="2 9">Cofactor biosynthesis; biotin biosynthesis; 7,8-diaminononanoate from 8-amino-7-oxononanoate (SAM route): step 1/1.</text>
</comment>
<dbReference type="Pfam" id="PF00202">
    <property type="entry name" value="Aminotran_3"/>
    <property type="match status" value="1"/>
</dbReference>
<evidence type="ECO:0000256" key="2">
    <source>
        <dbReference type="ARBA" id="ARBA00005063"/>
    </source>
</evidence>
<evidence type="ECO:0000256" key="3">
    <source>
        <dbReference type="ARBA" id="ARBA00022576"/>
    </source>
</evidence>
<evidence type="ECO:0000256" key="9">
    <source>
        <dbReference type="HAMAP-Rule" id="MF_00834"/>
    </source>
</evidence>
<feature type="binding site" evidence="9">
    <location>
        <position position="245"/>
    </location>
    <ligand>
        <name>pyridoxal 5'-phosphate</name>
        <dbReference type="ChEBI" id="CHEBI:597326"/>
    </ligand>
</feature>
<dbReference type="FunFam" id="3.40.640.10:FF:000004">
    <property type="entry name" value="Acetylornithine aminotransferase"/>
    <property type="match status" value="1"/>
</dbReference>
<comment type="caution">
    <text evidence="10">The sequence shown here is derived from an EMBL/GenBank/DDBJ whole genome shotgun (WGS) entry which is preliminary data.</text>
</comment>
<keyword evidence="7 9" id="KW-0663">Pyridoxal phosphate</keyword>
<dbReference type="OrthoDB" id="9801052at2"/>
<dbReference type="GO" id="GO:0005737">
    <property type="term" value="C:cytoplasm"/>
    <property type="evidence" value="ECO:0007669"/>
    <property type="project" value="UniProtKB-SubCell"/>
</dbReference>
<dbReference type="NCBIfam" id="TIGR00508">
    <property type="entry name" value="bioA"/>
    <property type="match status" value="1"/>
</dbReference>
<dbReference type="InterPro" id="IPR015421">
    <property type="entry name" value="PyrdxlP-dep_Trfase_major"/>
</dbReference>
<comment type="subunit">
    <text evidence="9">Homodimer.</text>
</comment>
<dbReference type="UniPathway" id="UPA00078">
    <property type="reaction ID" value="UER00160"/>
</dbReference>
<dbReference type="GO" id="GO:0030170">
    <property type="term" value="F:pyridoxal phosphate binding"/>
    <property type="evidence" value="ECO:0007669"/>
    <property type="project" value="UniProtKB-UniRule"/>
</dbReference>
<dbReference type="CDD" id="cd00610">
    <property type="entry name" value="OAT_like"/>
    <property type="match status" value="1"/>
</dbReference>
<dbReference type="GO" id="GO:0051537">
    <property type="term" value="F:2 iron, 2 sulfur cluster binding"/>
    <property type="evidence" value="ECO:0007669"/>
    <property type="project" value="UniProtKB-KW"/>
</dbReference>
<feature type="binding site" evidence="9">
    <location>
        <position position="153"/>
    </location>
    <ligand>
        <name>substrate</name>
    </ligand>
</feature>
<evidence type="ECO:0000256" key="7">
    <source>
        <dbReference type="ARBA" id="ARBA00022898"/>
    </source>
</evidence>
<name>A0A317EQI3_9SPHI</name>
<dbReference type="EC" id="2.6.1.62" evidence="9"/>
<evidence type="ECO:0000256" key="5">
    <source>
        <dbReference type="ARBA" id="ARBA00022691"/>
    </source>
</evidence>
<dbReference type="GO" id="GO:0004141">
    <property type="term" value="F:dethiobiotin synthase activity"/>
    <property type="evidence" value="ECO:0007669"/>
    <property type="project" value="TreeGrafter"/>
</dbReference>
<dbReference type="EMBL" id="QGNZ01000001">
    <property type="protein sequence ID" value="PWS29150.1"/>
    <property type="molecule type" value="Genomic_DNA"/>
</dbReference>
<dbReference type="PANTHER" id="PTHR42684:SF3">
    <property type="entry name" value="ADENOSYLMETHIONINE-8-AMINO-7-OXONONANOATE AMINOTRANSFERASE"/>
    <property type="match status" value="1"/>
</dbReference>
<keyword evidence="4 9" id="KW-0808">Transferase</keyword>
<dbReference type="InterPro" id="IPR015424">
    <property type="entry name" value="PyrdxlP-dep_Trfase"/>
</dbReference>